<dbReference type="AlphaFoldDB" id="A0ABD1E6K2"/>
<organism evidence="1 2">
    <name type="scientific">Hypothenemus hampei</name>
    <name type="common">Coffee berry borer</name>
    <dbReference type="NCBI Taxonomy" id="57062"/>
    <lineage>
        <taxon>Eukaryota</taxon>
        <taxon>Metazoa</taxon>
        <taxon>Ecdysozoa</taxon>
        <taxon>Arthropoda</taxon>
        <taxon>Hexapoda</taxon>
        <taxon>Insecta</taxon>
        <taxon>Pterygota</taxon>
        <taxon>Neoptera</taxon>
        <taxon>Endopterygota</taxon>
        <taxon>Coleoptera</taxon>
        <taxon>Polyphaga</taxon>
        <taxon>Cucujiformia</taxon>
        <taxon>Curculionidae</taxon>
        <taxon>Scolytinae</taxon>
        <taxon>Hypothenemus</taxon>
    </lineage>
</organism>
<gene>
    <name evidence="1" type="ORF">ABEB36_013027</name>
</gene>
<accession>A0ABD1E6K2</accession>
<reference evidence="1 2" key="1">
    <citation type="submission" date="2024-05" db="EMBL/GenBank/DDBJ databases">
        <title>Genetic variation in Jamaican populations of the coffee berry borer (Hypothenemus hampei).</title>
        <authorList>
            <person name="Errbii M."/>
            <person name="Myrie A."/>
        </authorList>
    </citation>
    <scope>NUCLEOTIDE SEQUENCE [LARGE SCALE GENOMIC DNA]</scope>
    <source>
        <strain evidence="1">JA-Hopewell-2020-01-JO</strain>
        <tissue evidence="1">Whole body</tissue>
    </source>
</reference>
<keyword evidence="2" id="KW-1185">Reference proteome</keyword>
<protein>
    <submittedName>
        <fullName evidence="1">Uncharacterized protein</fullName>
    </submittedName>
</protein>
<evidence type="ECO:0000313" key="1">
    <source>
        <dbReference type="EMBL" id="KAL1490311.1"/>
    </source>
</evidence>
<comment type="caution">
    <text evidence="1">The sequence shown here is derived from an EMBL/GenBank/DDBJ whole genome shotgun (WGS) entry which is preliminary data.</text>
</comment>
<name>A0ABD1E6K2_HYPHA</name>
<sequence>MFSQKNCIKKSSFLHDILSSISVLQNLKGTNSVKFNDLLQYMEFTCNLSGDIESQVKSALNTAQDTKFILKCNNRYCLLSPAAKLHLVSETCFKDEIKRIGCIFQTKKRKTTHDSYDKCKLKYSTGFNKNGKSKWGKEVRWNPCKCSTPKRNKSESSAMSFIKNLWPATCTCQKKRPNSKNSKIRLRSPSSNVRGCKKIKTGIAHSNEKLKLINAEENFSNSSSC</sequence>
<evidence type="ECO:0000313" key="2">
    <source>
        <dbReference type="Proteomes" id="UP001566132"/>
    </source>
</evidence>
<proteinExistence type="predicted"/>
<dbReference type="EMBL" id="JBDJPC010000010">
    <property type="protein sequence ID" value="KAL1490311.1"/>
    <property type="molecule type" value="Genomic_DNA"/>
</dbReference>
<dbReference type="Proteomes" id="UP001566132">
    <property type="component" value="Unassembled WGS sequence"/>
</dbReference>